<name>A0A7J0F754_9ERIC</name>
<evidence type="ECO:0000256" key="1">
    <source>
        <dbReference type="SAM" id="MobiDB-lite"/>
    </source>
</evidence>
<comment type="caution">
    <text evidence="2">The sequence shown here is derived from an EMBL/GenBank/DDBJ whole genome shotgun (WGS) entry which is preliminary data.</text>
</comment>
<accession>A0A7J0F754</accession>
<evidence type="ECO:0000313" key="2">
    <source>
        <dbReference type="EMBL" id="GFY94528.1"/>
    </source>
</evidence>
<sequence length="133" mass="15723">MPWERDCHKESTSSSLFDCFGKKEEKLGDDKVITDLKTGQVSKPDKMEEKHTLMEELHQTRSNSSLSSDEEEQEGGEKKRKKGLKEEVPEHKDASVSKEKCDQEEKKRNEYWRKEKQPGYHKNDKYDMKEKEN</sequence>
<feature type="compositionally biased region" description="Basic and acidic residues" evidence="1">
    <location>
        <begin position="43"/>
        <end position="59"/>
    </location>
</feature>
<organism evidence="2 3">
    <name type="scientific">Actinidia rufa</name>
    <dbReference type="NCBI Taxonomy" id="165716"/>
    <lineage>
        <taxon>Eukaryota</taxon>
        <taxon>Viridiplantae</taxon>
        <taxon>Streptophyta</taxon>
        <taxon>Embryophyta</taxon>
        <taxon>Tracheophyta</taxon>
        <taxon>Spermatophyta</taxon>
        <taxon>Magnoliopsida</taxon>
        <taxon>eudicotyledons</taxon>
        <taxon>Gunneridae</taxon>
        <taxon>Pentapetalae</taxon>
        <taxon>asterids</taxon>
        <taxon>Ericales</taxon>
        <taxon>Actinidiaceae</taxon>
        <taxon>Actinidia</taxon>
    </lineage>
</organism>
<evidence type="ECO:0000313" key="3">
    <source>
        <dbReference type="Proteomes" id="UP000585474"/>
    </source>
</evidence>
<protein>
    <submittedName>
        <fullName evidence="2">Uncharacterized protein</fullName>
    </submittedName>
</protein>
<gene>
    <name evidence="2" type="ORF">Acr_09g0009740</name>
</gene>
<feature type="region of interest" description="Disordered" evidence="1">
    <location>
        <begin position="34"/>
        <end position="133"/>
    </location>
</feature>
<feature type="compositionally biased region" description="Basic and acidic residues" evidence="1">
    <location>
        <begin position="84"/>
        <end position="133"/>
    </location>
</feature>
<reference evidence="2 3" key="1">
    <citation type="submission" date="2019-07" db="EMBL/GenBank/DDBJ databases">
        <title>De Novo Assembly of kiwifruit Actinidia rufa.</title>
        <authorList>
            <person name="Sugita-Konishi S."/>
            <person name="Sato K."/>
            <person name="Mori E."/>
            <person name="Abe Y."/>
            <person name="Kisaki G."/>
            <person name="Hamano K."/>
            <person name="Suezawa K."/>
            <person name="Otani M."/>
            <person name="Fukuda T."/>
            <person name="Manabe T."/>
            <person name="Gomi K."/>
            <person name="Tabuchi M."/>
            <person name="Akimitsu K."/>
            <person name="Kataoka I."/>
        </authorList>
    </citation>
    <scope>NUCLEOTIDE SEQUENCE [LARGE SCALE GENOMIC DNA]</scope>
    <source>
        <strain evidence="3">cv. Fuchu</strain>
    </source>
</reference>
<feature type="compositionally biased region" description="Basic and acidic residues" evidence="1">
    <location>
        <begin position="1"/>
        <end position="11"/>
    </location>
</feature>
<dbReference type="OrthoDB" id="1934367at2759"/>
<feature type="region of interest" description="Disordered" evidence="1">
    <location>
        <begin position="1"/>
        <end position="20"/>
    </location>
</feature>
<dbReference type="EMBL" id="BJWL01000009">
    <property type="protein sequence ID" value="GFY94528.1"/>
    <property type="molecule type" value="Genomic_DNA"/>
</dbReference>
<dbReference type="AlphaFoldDB" id="A0A7J0F754"/>
<dbReference type="Proteomes" id="UP000585474">
    <property type="component" value="Unassembled WGS sequence"/>
</dbReference>
<proteinExistence type="predicted"/>
<keyword evidence="3" id="KW-1185">Reference proteome</keyword>